<evidence type="ECO:0000256" key="6">
    <source>
        <dbReference type="RuleBase" id="RU368094"/>
    </source>
</evidence>
<dbReference type="InterPro" id="IPR014729">
    <property type="entry name" value="Rossmann-like_a/b/a_fold"/>
</dbReference>
<dbReference type="STRING" id="6277.A0A498SRZ7"/>
<dbReference type="PROSITE" id="PS00178">
    <property type="entry name" value="AA_TRNA_LIGASE_I"/>
    <property type="match status" value="1"/>
</dbReference>
<keyword evidence="6" id="KW-1208">Phospholipid metabolism</keyword>
<evidence type="ECO:0000313" key="8">
    <source>
        <dbReference type="EMBL" id="VBB34604.1"/>
    </source>
</evidence>
<dbReference type="GO" id="GO:0005739">
    <property type="term" value="C:mitochondrion"/>
    <property type="evidence" value="ECO:0007669"/>
    <property type="project" value="TreeGrafter"/>
</dbReference>
<dbReference type="OrthoDB" id="428822at2759"/>
<sequence>MKVDWYNNCALRRTLAIYGFVLIWLITELNTFFLKHIFAVDTSHPLVFSRIFLLAFISAPTIRQFYLFATDPRIKRMGMQSWVYVAICTLEASICIKFGRPQLPRVKLTLIVSWICFMAVGTFASVWMSVWWVKTFTKTKKVNINGCLRDCYLDSSHENLGTLTDELVNFTRSFCCKQTCDEVRVRFAPSPTGNLHLGGLRTALYNFLFARSQGGKFILRIEDTDQQRLVPGAVQQIEATLDRYKLFRDEGPSNSGKFGPYLQSERKAVYRDAVEQLIDSGNAYRCFCTKTRLDMLRREAARRHEVPKYDNHCRGLTYEEVKRRLENGENYAIRFKLERKEVCFEDQIFGEITQNSNEGDFILMKTDSFPTYHLANVVDDHQMRISHVIRGSEWLTSVSKHIQLY</sequence>
<keyword evidence="6" id="KW-1133">Transmembrane helix</keyword>
<accession>A0A498SRZ7</accession>
<feature type="non-terminal residue" evidence="8">
    <location>
        <position position="405"/>
    </location>
</feature>
<keyword evidence="6" id="KW-0256">Endoplasmic reticulum</keyword>
<feature type="transmembrane region" description="Helical" evidence="6">
    <location>
        <begin position="111"/>
        <end position="133"/>
    </location>
</feature>
<evidence type="ECO:0000256" key="3">
    <source>
        <dbReference type="ARBA" id="ARBA00022840"/>
    </source>
</evidence>
<comment type="function">
    <text evidence="6">Catalyzes a base-exchange reaction in which the polar head group of phosphatidylethanolamine (PE) is replaced by L-serine.</text>
</comment>
<comment type="caution">
    <text evidence="6">Lacks conserved residue(s) required for the propagation of feature annotation.</text>
</comment>
<dbReference type="Proteomes" id="UP000276991">
    <property type="component" value="Unassembled WGS sequence"/>
</dbReference>
<comment type="catalytic activity">
    <reaction evidence="6">
        <text>a 1,2-diacyl-sn-glycero-3-phosphoethanolamine + L-serine = a 1,2-diacyl-sn-glycero-3-phospho-L-serine + ethanolamine</text>
        <dbReference type="Rhea" id="RHEA:27606"/>
        <dbReference type="ChEBI" id="CHEBI:33384"/>
        <dbReference type="ChEBI" id="CHEBI:57262"/>
        <dbReference type="ChEBI" id="CHEBI:57603"/>
        <dbReference type="ChEBI" id="CHEBI:64612"/>
        <dbReference type="EC" id="2.7.8.29"/>
    </reaction>
</comment>
<comment type="pathway">
    <text evidence="6">Phospholipid metabolism; phosphatidylserine biosynthesis.</text>
</comment>
<dbReference type="GO" id="GO:0106245">
    <property type="term" value="F:L-serine-phosphatidylethanolamine phosphatidyltransferase activity"/>
    <property type="evidence" value="ECO:0007669"/>
    <property type="project" value="UniProtKB-UniRule"/>
</dbReference>
<dbReference type="GO" id="GO:0005789">
    <property type="term" value="C:endoplasmic reticulum membrane"/>
    <property type="evidence" value="ECO:0007669"/>
    <property type="project" value="UniProtKB-SubCell"/>
</dbReference>
<keyword evidence="6" id="KW-0472">Membrane</keyword>
<name>A0A498SRZ7_ACAVI</name>
<gene>
    <name evidence="8" type="ORF">NAV_LOCUS9395</name>
</gene>
<keyword evidence="2 5" id="KW-0547">Nucleotide-binding</keyword>
<dbReference type="InterPro" id="IPR004277">
    <property type="entry name" value="PSS"/>
</dbReference>
<dbReference type="EC" id="2.7.8.29" evidence="6"/>
<evidence type="ECO:0000259" key="7">
    <source>
        <dbReference type="Pfam" id="PF00749"/>
    </source>
</evidence>
<evidence type="ECO:0000313" key="9">
    <source>
        <dbReference type="Proteomes" id="UP000276991"/>
    </source>
</evidence>
<dbReference type="InterPro" id="IPR049940">
    <property type="entry name" value="GluQ/Sye"/>
</dbReference>
<dbReference type="Pfam" id="PF03034">
    <property type="entry name" value="PSS"/>
    <property type="match status" value="1"/>
</dbReference>
<dbReference type="InterPro" id="IPR020058">
    <property type="entry name" value="Glu/Gln-tRNA-synth_Ib_cat-dom"/>
</dbReference>
<dbReference type="PANTHER" id="PTHR43311:SF2">
    <property type="entry name" value="GLUTAMATE--TRNA LIGASE, MITOCHONDRIAL-RELATED"/>
    <property type="match status" value="1"/>
</dbReference>
<keyword evidence="6" id="KW-0808">Transferase</keyword>
<keyword evidence="6" id="KW-0444">Lipid biosynthesis</keyword>
<evidence type="ECO:0000256" key="1">
    <source>
        <dbReference type="ARBA" id="ARBA00022598"/>
    </source>
</evidence>
<feature type="transmembrane region" description="Helical" evidence="6">
    <location>
        <begin position="15"/>
        <end position="34"/>
    </location>
</feature>
<dbReference type="UniPathway" id="UPA00948"/>
<dbReference type="GO" id="GO:0005524">
    <property type="term" value="F:ATP binding"/>
    <property type="evidence" value="ECO:0007669"/>
    <property type="project" value="UniProtKB-KW"/>
</dbReference>
<comment type="subcellular location">
    <subcellularLocation>
        <location evidence="6">Endoplasmic reticulum membrane</location>
        <topology evidence="6">Multi-pass membrane protein</topology>
    </subcellularLocation>
</comment>
<evidence type="ECO:0000256" key="5">
    <source>
        <dbReference type="RuleBase" id="RU363037"/>
    </source>
</evidence>
<dbReference type="GO" id="GO:0006659">
    <property type="term" value="P:phosphatidylserine biosynthetic process"/>
    <property type="evidence" value="ECO:0007669"/>
    <property type="project" value="UniProtKB-UniRule"/>
</dbReference>
<comment type="similarity">
    <text evidence="5">Belongs to the class-I aminoacyl-tRNA synthetase family.</text>
</comment>
<keyword evidence="4 5" id="KW-0030">Aminoacyl-tRNA synthetase</keyword>
<keyword evidence="6" id="KW-0812">Transmembrane</keyword>
<keyword evidence="5" id="KW-0648">Protein biosynthesis</keyword>
<organism evidence="8 9">
    <name type="scientific">Acanthocheilonema viteae</name>
    <name type="common">Filarial nematode worm</name>
    <name type="synonym">Dipetalonema viteae</name>
    <dbReference type="NCBI Taxonomy" id="6277"/>
    <lineage>
        <taxon>Eukaryota</taxon>
        <taxon>Metazoa</taxon>
        <taxon>Ecdysozoa</taxon>
        <taxon>Nematoda</taxon>
        <taxon>Chromadorea</taxon>
        <taxon>Rhabditida</taxon>
        <taxon>Spirurina</taxon>
        <taxon>Spiruromorpha</taxon>
        <taxon>Filarioidea</taxon>
        <taxon>Onchocercidae</taxon>
        <taxon>Acanthocheilonema</taxon>
    </lineage>
</organism>
<dbReference type="GO" id="GO:0006424">
    <property type="term" value="P:glutamyl-tRNA aminoacylation"/>
    <property type="evidence" value="ECO:0007669"/>
    <property type="project" value="TreeGrafter"/>
</dbReference>
<feature type="domain" description="Glutamyl/glutaminyl-tRNA synthetase class Ib catalytic" evidence="7">
    <location>
        <begin position="182"/>
        <end position="405"/>
    </location>
</feature>
<dbReference type="GO" id="GO:0004818">
    <property type="term" value="F:glutamate-tRNA ligase activity"/>
    <property type="evidence" value="ECO:0007669"/>
    <property type="project" value="TreeGrafter"/>
</dbReference>
<dbReference type="InterPro" id="IPR001412">
    <property type="entry name" value="aa-tRNA-synth_I_CS"/>
</dbReference>
<keyword evidence="6" id="KW-0594">Phospholipid biosynthesis</keyword>
<dbReference type="InterPro" id="IPR000924">
    <property type="entry name" value="Glu/Gln-tRNA-synth"/>
</dbReference>
<keyword evidence="9" id="KW-1185">Reference proteome</keyword>
<dbReference type="Gene3D" id="3.40.50.620">
    <property type="entry name" value="HUPs"/>
    <property type="match status" value="1"/>
</dbReference>
<comment type="similarity">
    <text evidence="6">Belongs to the phosphatidyl serine synthase family.</text>
</comment>
<evidence type="ECO:0000256" key="4">
    <source>
        <dbReference type="ARBA" id="ARBA00023146"/>
    </source>
</evidence>
<keyword evidence="3 5" id="KW-0067">ATP-binding</keyword>
<dbReference type="Pfam" id="PF00749">
    <property type="entry name" value="tRNA-synt_1c"/>
    <property type="match status" value="1"/>
</dbReference>
<keyword evidence="1 5" id="KW-0436">Ligase</keyword>
<protein>
    <recommendedName>
        <fullName evidence="6">Phosphatidylserine synthase</fullName>
        <ecNumber evidence="6">2.7.8.29</ecNumber>
    </recommendedName>
    <alternativeName>
        <fullName evidence="6">Serine-exchange enzyme</fullName>
    </alternativeName>
</protein>
<dbReference type="AlphaFoldDB" id="A0A498SRZ7"/>
<reference evidence="8 9" key="1">
    <citation type="submission" date="2018-08" db="EMBL/GenBank/DDBJ databases">
        <authorList>
            <person name="Laetsch R D."/>
            <person name="Stevens L."/>
            <person name="Kumar S."/>
            <person name="Blaxter L. M."/>
        </authorList>
    </citation>
    <scope>NUCLEOTIDE SEQUENCE [LARGE SCALE GENOMIC DNA]</scope>
</reference>
<proteinExistence type="inferred from homology"/>
<dbReference type="PRINTS" id="PR00987">
    <property type="entry name" value="TRNASYNTHGLU"/>
</dbReference>
<dbReference type="EMBL" id="UPTC01003763">
    <property type="protein sequence ID" value="VBB34604.1"/>
    <property type="molecule type" value="Genomic_DNA"/>
</dbReference>
<dbReference type="SUPFAM" id="SSF52374">
    <property type="entry name" value="Nucleotidylyl transferase"/>
    <property type="match status" value="1"/>
</dbReference>
<feature type="transmembrane region" description="Helical" evidence="6">
    <location>
        <begin position="46"/>
        <end position="69"/>
    </location>
</feature>
<evidence type="ECO:0000256" key="2">
    <source>
        <dbReference type="ARBA" id="ARBA00022741"/>
    </source>
</evidence>
<keyword evidence="6" id="KW-0443">Lipid metabolism</keyword>
<dbReference type="PANTHER" id="PTHR43311">
    <property type="entry name" value="GLUTAMATE--TRNA LIGASE"/>
    <property type="match status" value="1"/>
</dbReference>